<sequence>MNTLHILKNVDYKIDLIEIDDKTKTTNRTPNHIILKQYLYIPSQFSCGVEYVPRDNRVLMQANSLNTIYNYSNLVNVQSIPPSYSPIKLNGVLP</sequence>
<protein>
    <submittedName>
        <fullName evidence="1">Uncharacterized protein</fullName>
    </submittedName>
</protein>
<evidence type="ECO:0000313" key="2">
    <source>
        <dbReference type="Proteomes" id="UP000058925"/>
    </source>
</evidence>
<name>A0A654M2I7_9ARCH</name>
<gene>
    <name evidence="1" type="ORF">NMY3_03463</name>
</gene>
<accession>A0A654M2I7</accession>
<reference evidence="2" key="1">
    <citation type="submission" date="2015-10" db="EMBL/GenBank/DDBJ databases">
        <title>Niche specialization of a soil ammonia-oxidizing archaeon, Candidatus Nitrosocosmicus oleophilus.</title>
        <authorList>
            <person name="Jung M.-Y."/>
            <person name="Rhee S.-K."/>
        </authorList>
    </citation>
    <scope>NUCLEOTIDE SEQUENCE [LARGE SCALE GENOMIC DNA]</scope>
    <source>
        <strain evidence="2">MY3</strain>
    </source>
</reference>
<evidence type="ECO:0000313" key="1">
    <source>
        <dbReference type="EMBL" id="ALI37645.1"/>
    </source>
</evidence>
<dbReference type="RefSeq" id="WP_231100124.1">
    <property type="nucleotide sequence ID" value="NZ_CP012850.1"/>
</dbReference>
<organism evidence="1 2">
    <name type="scientific">Candidatus Nitrosocosmicus oleophilus</name>
    <dbReference type="NCBI Taxonomy" id="1353260"/>
    <lineage>
        <taxon>Archaea</taxon>
        <taxon>Nitrososphaerota</taxon>
        <taxon>Nitrososphaeria</taxon>
        <taxon>Nitrososphaerales</taxon>
        <taxon>Nitrososphaeraceae</taxon>
        <taxon>Candidatus Nitrosocosmicus</taxon>
    </lineage>
</organism>
<dbReference type="EMBL" id="CP012850">
    <property type="protein sequence ID" value="ALI37645.1"/>
    <property type="molecule type" value="Genomic_DNA"/>
</dbReference>
<dbReference type="AlphaFoldDB" id="A0A654M2I7"/>
<dbReference type="GeneID" id="68929777"/>
<dbReference type="KEGG" id="taa:NMY3_03463"/>
<keyword evidence="2" id="KW-1185">Reference proteome</keyword>
<proteinExistence type="predicted"/>
<dbReference type="Proteomes" id="UP000058925">
    <property type="component" value="Chromosome"/>
</dbReference>